<gene>
    <name evidence="1" type="ORF">M0R45_016187</name>
</gene>
<keyword evidence="2" id="KW-1185">Reference proteome</keyword>
<evidence type="ECO:0000313" key="2">
    <source>
        <dbReference type="Proteomes" id="UP001457282"/>
    </source>
</evidence>
<dbReference type="EMBL" id="JBEDUW010000003">
    <property type="protein sequence ID" value="KAK9939492.1"/>
    <property type="molecule type" value="Genomic_DNA"/>
</dbReference>
<accession>A0AAW1XRR3</accession>
<comment type="caution">
    <text evidence="1">The sequence shown here is derived from an EMBL/GenBank/DDBJ whole genome shotgun (WGS) entry which is preliminary data.</text>
</comment>
<sequence>MLIQPGKRAKVADSIPRATGLELVVAPQLTLETKDGRIIISPSKNKKRGRPVGAKYRLKGDMIAVVAIAERPNPTFERERSSRRKDRKAIPNISNPSLVWHCCRRQDLHSHRLNR</sequence>
<name>A0AAW1XRR3_RUBAR</name>
<organism evidence="1 2">
    <name type="scientific">Rubus argutus</name>
    <name type="common">Southern blackberry</name>
    <dbReference type="NCBI Taxonomy" id="59490"/>
    <lineage>
        <taxon>Eukaryota</taxon>
        <taxon>Viridiplantae</taxon>
        <taxon>Streptophyta</taxon>
        <taxon>Embryophyta</taxon>
        <taxon>Tracheophyta</taxon>
        <taxon>Spermatophyta</taxon>
        <taxon>Magnoliopsida</taxon>
        <taxon>eudicotyledons</taxon>
        <taxon>Gunneridae</taxon>
        <taxon>Pentapetalae</taxon>
        <taxon>rosids</taxon>
        <taxon>fabids</taxon>
        <taxon>Rosales</taxon>
        <taxon>Rosaceae</taxon>
        <taxon>Rosoideae</taxon>
        <taxon>Rosoideae incertae sedis</taxon>
        <taxon>Rubus</taxon>
    </lineage>
</organism>
<dbReference type="AlphaFoldDB" id="A0AAW1XRR3"/>
<protein>
    <submittedName>
        <fullName evidence="1">Uncharacterized protein</fullName>
    </submittedName>
</protein>
<reference evidence="1 2" key="1">
    <citation type="journal article" date="2023" name="G3 (Bethesda)">
        <title>A chromosome-length genome assembly and annotation of blackberry (Rubus argutus, cv. 'Hillquist').</title>
        <authorList>
            <person name="Bruna T."/>
            <person name="Aryal R."/>
            <person name="Dudchenko O."/>
            <person name="Sargent D.J."/>
            <person name="Mead D."/>
            <person name="Buti M."/>
            <person name="Cavallini A."/>
            <person name="Hytonen T."/>
            <person name="Andres J."/>
            <person name="Pham M."/>
            <person name="Weisz D."/>
            <person name="Mascagni F."/>
            <person name="Usai G."/>
            <person name="Natali L."/>
            <person name="Bassil N."/>
            <person name="Fernandez G.E."/>
            <person name="Lomsadze A."/>
            <person name="Armour M."/>
            <person name="Olukolu B."/>
            <person name="Poorten T."/>
            <person name="Britton C."/>
            <person name="Davik J."/>
            <person name="Ashrafi H."/>
            <person name="Aiden E.L."/>
            <person name="Borodovsky M."/>
            <person name="Worthington M."/>
        </authorList>
    </citation>
    <scope>NUCLEOTIDE SEQUENCE [LARGE SCALE GENOMIC DNA]</scope>
    <source>
        <strain evidence="1">PI 553951</strain>
    </source>
</reference>
<proteinExistence type="predicted"/>
<evidence type="ECO:0000313" key="1">
    <source>
        <dbReference type="EMBL" id="KAK9939492.1"/>
    </source>
</evidence>
<dbReference type="Proteomes" id="UP001457282">
    <property type="component" value="Unassembled WGS sequence"/>
</dbReference>